<dbReference type="AlphaFoldDB" id="A0AAU9CX86"/>
<evidence type="ECO:0008006" key="4">
    <source>
        <dbReference type="Google" id="ProtNLM"/>
    </source>
</evidence>
<keyword evidence="1" id="KW-0812">Transmembrane</keyword>
<keyword evidence="1" id="KW-0472">Membrane</keyword>
<feature type="transmembrane region" description="Helical" evidence="1">
    <location>
        <begin position="181"/>
        <end position="200"/>
    </location>
</feature>
<dbReference type="EMBL" id="AP025314">
    <property type="protein sequence ID" value="BDD08183.1"/>
    <property type="molecule type" value="Genomic_DNA"/>
</dbReference>
<name>A0AAU9CX86_9BACT</name>
<evidence type="ECO:0000313" key="3">
    <source>
        <dbReference type="Proteomes" id="UP001348817"/>
    </source>
</evidence>
<reference evidence="2 3" key="1">
    <citation type="submission" date="2021-12" db="EMBL/GenBank/DDBJ databases">
        <title>Genome sequencing of bacteria with rrn-lacking chromosome and rrn-plasmid.</title>
        <authorList>
            <person name="Anda M."/>
            <person name="Iwasaki W."/>
        </authorList>
    </citation>
    <scope>NUCLEOTIDE SEQUENCE [LARGE SCALE GENOMIC DNA]</scope>
    <source>
        <strain evidence="2 3">DSM 100852</strain>
    </source>
</reference>
<evidence type="ECO:0000256" key="1">
    <source>
        <dbReference type="SAM" id="Phobius"/>
    </source>
</evidence>
<dbReference type="Pfam" id="PF13795">
    <property type="entry name" value="HupE_UreJ_2"/>
    <property type="match status" value="1"/>
</dbReference>
<sequence>MSEFEIFFKLGIEHILDLNGYDHLLFIVALCTVYALKDWKKMFALATAFTLGHSITLALATFELVSFPSDIIEFLIPVTIIITAVVNLFRKESSPGPYPYSRANNGIGVSYFFATFFGLVHGLGFSNYLRSMLGKSSSITSELIAFNLGIEVAQLVIVLVFLLVSYILVSLGGIKRREWNVGVSSGVIALAVSLAVAAKFW</sequence>
<feature type="transmembrane region" description="Helical" evidence="1">
    <location>
        <begin position="20"/>
        <end position="36"/>
    </location>
</feature>
<dbReference type="Proteomes" id="UP001348817">
    <property type="component" value="Chromosome"/>
</dbReference>
<dbReference type="KEGG" id="fax:FUAX_06150"/>
<feature type="transmembrane region" description="Helical" evidence="1">
    <location>
        <begin position="148"/>
        <end position="169"/>
    </location>
</feature>
<keyword evidence="3" id="KW-1185">Reference proteome</keyword>
<organism evidence="2 3">
    <name type="scientific">Fulvitalea axinellae</name>
    <dbReference type="NCBI Taxonomy" id="1182444"/>
    <lineage>
        <taxon>Bacteria</taxon>
        <taxon>Pseudomonadati</taxon>
        <taxon>Bacteroidota</taxon>
        <taxon>Cytophagia</taxon>
        <taxon>Cytophagales</taxon>
        <taxon>Persicobacteraceae</taxon>
        <taxon>Fulvitalea</taxon>
    </lineage>
</organism>
<protein>
    <recommendedName>
        <fullName evidence="4">HupE / UreJ protein</fullName>
    </recommendedName>
</protein>
<feature type="transmembrane region" description="Helical" evidence="1">
    <location>
        <begin position="71"/>
        <end position="89"/>
    </location>
</feature>
<dbReference type="InterPro" id="IPR032809">
    <property type="entry name" value="Put_HupE_UreJ"/>
</dbReference>
<feature type="transmembrane region" description="Helical" evidence="1">
    <location>
        <begin position="109"/>
        <end position="128"/>
    </location>
</feature>
<accession>A0AAU9CX86</accession>
<feature type="transmembrane region" description="Helical" evidence="1">
    <location>
        <begin position="43"/>
        <end position="65"/>
    </location>
</feature>
<evidence type="ECO:0000313" key="2">
    <source>
        <dbReference type="EMBL" id="BDD08183.1"/>
    </source>
</evidence>
<gene>
    <name evidence="2" type="ORF">FUAX_06150</name>
</gene>
<keyword evidence="1" id="KW-1133">Transmembrane helix</keyword>
<dbReference type="RefSeq" id="WP_338393460.1">
    <property type="nucleotide sequence ID" value="NZ_AP025314.1"/>
</dbReference>
<proteinExistence type="predicted"/>